<dbReference type="InterPro" id="IPR016040">
    <property type="entry name" value="NAD(P)-bd_dom"/>
</dbReference>
<reference evidence="2" key="1">
    <citation type="journal article" date="2014" name="Int. J. Syst. Evol. Microbiol.">
        <title>Complete genome sequence of Corynebacterium casei LMG S-19264T (=DSM 44701T), isolated from a smear-ripened cheese.</title>
        <authorList>
            <consortium name="US DOE Joint Genome Institute (JGI-PGF)"/>
            <person name="Walter F."/>
            <person name="Albersmeier A."/>
            <person name="Kalinowski J."/>
            <person name="Ruckert C."/>
        </authorList>
    </citation>
    <scope>NUCLEOTIDE SEQUENCE</scope>
    <source>
        <strain evidence="2">JCM 12289</strain>
    </source>
</reference>
<dbReference type="GeneID" id="71762601"/>
<keyword evidence="4" id="KW-1185">Reference proteome</keyword>
<evidence type="ECO:0000313" key="4">
    <source>
        <dbReference type="Proteomes" id="UP000830542"/>
    </source>
</evidence>
<organism evidence="2 5">
    <name type="scientific">Halococcus dombrowskii</name>
    <dbReference type="NCBI Taxonomy" id="179637"/>
    <lineage>
        <taxon>Archaea</taxon>
        <taxon>Methanobacteriati</taxon>
        <taxon>Methanobacteriota</taxon>
        <taxon>Stenosarchaea group</taxon>
        <taxon>Halobacteria</taxon>
        <taxon>Halobacteriales</taxon>
        <taxon>Halococcaceae</taxon>
        <taxon>Halococcus</taxon>
    </lineage>
</organism>
<dbReference type="SUPFAM" id="SSF51735">
    <property type="entry name" value="NAD(P)-binding Rossmann-fold domains"/>
    <property type="match status" value="1"/>
</dbReference>
<accession>A0AAV3SG80</accession>
<dbReference type="RefSeq" id="WP_244701142.1">
    <property type="nucleotide sequence ID" value="NZ_BAAADN010000026.1"/>
</dbReference>
<reference evidence="2" key="3">
    <citation type="submission" date="2023-12" db="EMBL/GenBank/DDBJ databases">
        <authorList>
            <person name="Sun Q."/>
            <person name="Inoue M."/>
        </authorList>
    </citation>
    <scope>NUCLEOTIDE SEQUENCE</scope>
    <source>
        <strain evidence="2">JCM 12289</strain>
    </source>
</reference>
<dbReference type="Gene3D" id="3.40.50.720">
    <property type="entry name" value="NAD(P)-binding Rossmann-like Domain"/>
    <property type="match status" value="1"/>
</dbReference>
<sequence length="211" mass="22171">MNVLVAGAHGQVGQLITELLSDSDHETTAMVRAESQVDEMESFGVETVVADLTEDVAHAVAGHDAIVFAAGSGGEDVEGVDRDGAIGMIETAEAEAEGVERFVMLSSMNADDPEAGPDELTDYLLAKQAADDHLHESELTYTIVRPGALTDEPATGEIRAARKLDPGEITRADVARTLVTAIDMASTHGKTFEILAGDEPIESALRSPTGE</sequence>
<dbReference type="EMBL" id="CP095005">
    <property type="protein sequence ID" value="UOO94703.1"/>
    <property type="molecule type" value="Genomic_DNA"/>
</dbReference>
<proteinExistence type="predicted"/>
<dbReference type="PANTHER" id="PTHR15020">
    <property type="entry name" value="FLAVIN REDUCTASE-RELATED"/>
    <property type="match status" value="1"/>
</dbReference>
<dbReference type="PANTHER" id="PTHR15020:SF50">
    <property type="entry name" value="UPF0659 PROTEIN YMR090W"/>
    <property type="match status" value="1"/>
</dbReference>
<evidence type="ECO:0000313" key="5">
    <source>
        <dbReference type="Proteomes" id="UP001500962"/>
    </source>
</evidence>
<reference evidence="3" key="2">
    <citation type="submission" date="2022-04" db="EMBL/GenBank/DDBJ databases">
        <title>Sequencing and genomic assembly of Halococcus dombrowskii.</title>
        <authorList>
            <person name="Lim S.W."/>
            <person name="MacLea K.S."/>
        </authorList>
    </citation>
    <scope>NUCLEOTIDE SEQUENCE</scope>
    <source>
        <strain evidence="3">H4</strain>
    </source>
</reference>
<dbReference type="Proteomes" id="UP001500962">
    <property type="component" value="Unassembled WGS sequence"/>
</dbReference>
<dbReference type="Pfam" id="PF13460">
    <property type="entry name" value="NAD_binding_10"/>
    <property type="match status" value="1"/>
</dbReference>
<feature type="domain" description="NAD(P)-binding" evidence="1">
    <location>
        <begin position="7"/>
        <end position="183"/>
    </location>
</feature>
<evidence type="ECO:0000313" key="2">
    <source>
        <dbReference type="EMBL" id="GAA0462440.1"/>
    </source>
</evidence>
<evidence type="ECO:0000313" key="3">
    <source>
        <dbReference type="EMBL" id="UOO94703.1"/>
    </source>
</evidence>
<name>A0AAV3SG80_HALDO</name>
<protein>
    <submittedName>
        <fullName evidence="2">SDR family oxidoreductase</fullName>
    </submittedName>
</protein>
<dbReference type="AlphaFoldDB" id="A0AAV3SG80"/>
<evidence type="ECO:0000259" key="1">
    <source>
        <dbReference type="Pfam" id="PF13460"/>
    </source>
</evidence>
<dbReference type="InterPro" id="IPR036291">
    <property type="entry name" value="NAD(P)-bd_dom_sf"/>
</dbReference>
<dbReference type="EMBL" id="BAAADN010000026">
    <property type="protein sequence ID" value="GAA0462440.1"/>
    <property type="molecule type" value="Genomic_DNA"/>
</dbReference>
<dbReference type="CDD" id="cd05243">
    <property type="entry name" value="SDR_a5"/>
    <property type="match status" value="1"/>
</dbReference>
<gene>
    <name evidence="2" type="ORF">GCM10008985_18890</name>
    <name evidence="3" type="ORF">MUK72_12095</name>
</gene>
<dbReference type="KEGG" id="hdo:MUK72_12095"/>
<dbReference type="Proteomes" id="UP000830542">
    <property type="component" value="Chromosome"/>
</dbReference>